<organism evidence="5 6">
    <name type="scientific">Dictyobacter kobayashii</name>
    <dbReference type="NCBI Taxonomy" id="2014872"/>
    <lineage>
        <taxon>Bacteria</taxon>
        <taxon>Bacillati</taxon>
        <taxon>Chloroflexota</taxon>
        <taxon>Ktedonobacteria</taxon>
        <taxon>Ktedonobacterales</taxon>
        <taxon>Dictyobacteraceae</taxon>
        <taxon>Dictyobacter</taxon>
    </lineage>
</organism>
<reference evidence="6" key="1">
    <citation type="submission" date="2018-12" db="EMBL/GenBank/DDBJ databases">
        <title>Tengunoibacter tsumagoiensis gen. nov., sp. nov., Dictyobacter kobayashii sp. nov., D. alpinus sp. nov., and D. joshuensis sp. nov. and description of Dictyobacteraceae fam. nov. within the order Ktedonobacterales isolated from Tengu-no-mugimeshi.</title>
        <authorList>
            <person name="Wang C.M."/>
            <person name="Zheng Y."/>
            <person name="Sakai Y."/>
            <person name="Toyoda A."/>
            <person name="Minakuchi Y."/>
            <person name="Abe K."/>
            <person name="Yokota A."/>
            <person name="Yabe S."/>
        </authorList>
    </citation>
    <scope>NUCLEOTIDE SEQUENCE [LARGE SCALE GENOMIC DNA]</scope>
    <source>
        <strain evidence="6">Uno11</strain>
    </source>
</reference>
<proteinExistence type="predicted"/>
<dbReference type="RefSeq" id="WP_161977612.1">
    <property type="nucleotide sequence ID" value="NZ_BIFS01000001.1"/>
</dbReference>
<name>A0A402APL5_9CHLR</name>
<comment type="caution">
    <text evidence="5">The sequence shown here is derived from an EMBL/GenBank/DDBJ whole genome shotgun (WGS) entry which is preliminary data.</text>
</comment>
<dbReference type="GO" id="GO:0032259">
    <property type="term" value="P:methylation"/>
    <property type="evidence" value="ECO:0007669"/>
    <property type="project" value="UniProtKB-KW"/>
</dbReference>
<feature type="domain" description="Polyketide synthase-like methyltransferase" evidence="4">
    <location>
        <begin position="51"/>
        <end position="282"/>
    </location>
</feature>
<evidence type="ECO:0000256" key="3">
    <source>
        <dbReference type="ARBA" id="ARBA00022691"/>
    </source>
</evidence>
<dbReference type="GO" id="GO:0008757">
    <property type="term" value="F:S-adenosylmethionine-dependent methyltransferase activity"/>
    <property type="evidence" value="ECO:0007669"/>
    <property type="project" value="InterPro"/>
</dbReference>
<accession>A0A402APL5</accession>
<dbReference type="SMART" id="SM00828">
    <property type="entry name" value="PKS_MT"/>
    <property type="match status" value="1"/>
</dbReference>
<keyword evidence="1 5" id="KW-0489">Methyltransferase</keyword>
<dbReference type="Gene3D" id="3.40.50.150">
    <property type="entry name" value="Vaccinia Virus protein VP39"/>
    <property type="match status" value="1"/>
</dbReference>
<dbReference type="PANTHER" id="PTHR44068:SF11">
    <property type="entry name" value="GERANYL DIPHOSPHATE 2-C-METHYLTRANSFERASE"/>
    <property type="match status" value="1"/>
</dbReference>
<dbReference type="AlphaFoldDB" id="A0A402APL5"/>
<dbReference type="SUPFAM" id="SSF53335">
    <property type="entry name" value="S-adenosyl-L-methionine-dependent methyltransferases"/>
    <property type="match status" value="1"/>
</dbReference>
<dbReference type="EMBL" id="BIFS01000001">
    <property type="protein sequence ID" value="GCE21118.1"/>
    <property type="molecule type" value="Genomic_DNA"/>
</dbReference>
<evidence type="ECO:0000259" key="4">
    <source>
        <dbReference type="SMART" id="SM00828"/>
    </source>
</evidence>
<dbReference type="CDD" id="cd02440">
    <property type="entry name" value="AdoMet_MTases"/>
    <property type="match status" value="1"/>
</dbReference>
<dbReference type="Proteomes" id="UP000287188">
    <property type="component" value="Unassembled WGS sequence"/>
</dbReference>
<keyword evidence="3" id="KW-0949">S-adenosyl-L-methionine</keyword>
<evidence type="ECO:0000256" key="1">
    <source>
        <dbReference type="ARBA" id="ARBA00022603"/>
    </source>
</evidence>
<dbReference type="InterPro" id="IPR029063">
    <property type="entry name" value="SAM-dependent_MTases_sf"/>
</dbReference>
<evidence type="ECO:0000256" key="2">
    <source>
        <dbReference type="ARBA" id="ARBA00022679"/>
    </source>
</evidence>
<evidence type="ECO:0000313" key="6">
    <source>
        <dbReference type="Proteomes" id="UP000287188"/>
    </source>
</evidence>
<dbReference type="PANTHER" id="PTHR44068">
    <property type="entry name" value="ZGC:194242"/>
    <property type="match status" value="1"/>
</dbReference>
<dbReference type="InterPro" id="IPR013216">
    <property type="entry name" value="Methyltransf_11"/>
</dbReference>
<sequence length="290" mass="32258">MSTSQESKVVAYYEAAGTDYRRYWFSPANLAMHFGYYDSTVKSHGTSLLKMNEVLASFAAISPDDQVLDAGCGYGGSAIWLAKNRGCQVVGINLVPEQVSAARRFAKTSGVEDRVSFAEMNFTATTFPDESFDVVWALESLVHSDKKEAFFREAYRLLRGGGRLIIADYTLRESPALSSDQKTTLTPWLKGWALADLLATSEYIQALQASGFQKVETRDITEQIRPSVNWLGKLHLPTWPTADIVAAIGRVACRIGLYNDIRLHGIEAGICQNRALRAGLWRYTLLRVQK</sequence>
<keyword evidence="6" id="KW-1185">Reference proteome</keyword>
<dbReference type="InterPro" id="IPR020803">
    <property type="entry name" value="MeTfrase_dom"/>
</dbReference>
<dbReference type="InterPro" id="IPR050447">
    <property type="entry name" value="Erg6_SMT_methyltransf"/>
</dbReference>
<keyword evidence="2 5" id="KW-0808">Transferase</keyword>
<protein>
    <submittedName>
        <fullName evidence="5">Type 11 methyltransferase</fullName>
    </submittedName>
</protein>
<evidence type="ECO:0000313" key="5">
    <source>
        <dbReference type="EMBL" id="GCE21118.1"/>
    </source>
</evidence>
<dbReference type="Pfam" id="PF08241">
    <property type="entry name" value="Methyltransf_11"/>
    <property type="match status" value="1"/>
</dbReference>
<gene>
    <name evidence="5" type="ORF">KDK_49180</name>
</gene>